<evidence type="ECO:0000313" key="1">
    <source>
        <dbReference type="EMBL" id="WOJ90564.1"/>
    </source>
</evidence>
<protein>
    <submittedName>
        <fullName evidence="1">Uncharacterized protein</fullName>
    </submittedName>
</protein>
<name>A0ABZ0HTD4_9HYPH</name>
<dbReference type="EMBL" id="CP136862">
    <property type="protein sequence ID" value="WOJ90564.1"/>
    <property type="molecule type" value="Genomic_DNA"/>
</dbReference>
<proteinExistence type="predicted"/>
<reference evidence="1 2" key="1">
    <citation type="submission" date="2023-10" db="EMBL/GenBank/DDBJ databases">
        <title>Novel methanotroph of the genus Methylocapsa from a subarctic wetland.</title>
        <authorList>
            <person name="Belova S.E."/>
            <person name="Oshkin I.Y."/>
            <person name="Miroshnikov K."/>
            <person name="Dedysh S.N."/>
        </authorList>
    </citation>
    <scope>NUCLEOTIDE SEQUENCE [LARGE SCALE GENOMIC DNA]</scope>
    <source>
        <strain evidence="1 2">RX1</strain>
    </source>
</reference>
<gene>
    <name evidence="1" type="ORF">RZS28_04525</name>
</gene>
<dbReference type="Proteomes" id="UP001626536">
    <property type="component" value="Chromosome"/>
</dbReference>
<organism evidence="1 2">
    <name type="scientific">Methylocapsa polymorpha</name>
    <dbReference type="NCBI Taxonomy" id="3080828"/>
    <lineage>
        <taxon>Bacteria</taxon>
        <taxon>Pseudomonadati</taxon>
        <taxon>Pseudomonadota</taxon>
        <taxon>Alphaproteobacteria</taxon>
        <taxon>Hyphomicrobiales</taxon>
        <taxon>Beijerinckiaceae</taxon>
        <taxon>Methylocapsa</taxon>
    </lineage>
</organism>
<keyword evidence="2" id="KW-1185">Reference proteome</keyword>
<evidence type="ECO:0000313" key="2">
    <source>
        <dbReference type="Proteomes" id="UP001626536"/>
    </source>
</evidence>
<accession>A0ABZ0HTD4</accession>
<sequence>MRMFLGFILGILLTIGAAYITDSVRKTDGPEGSVERPVVNWDVVERGVKALTSSIQDSWTRLTGRGKDL</sequence>
<dbReference type="RefSeq" id="WP_407340122.1">
    <property type="nucleotide sequence ID" value="NZ_CP136862.1"/>
</dbReference>